<evidence type="ECO:0000259" key="2">
    <source>
        <dbReference type="Pfam" id="PF08044"/>
    </source>
</evidence>
<evidence type="ECO:0000313" key="3">
    <source>
        <dbReference type="EMBL" id="MFD1365203.1"/>
    </source>
</evidence>
<gene>
    <name evidence="3" type="ORF">ACFQ5G_07605</name>
</gene>
<evidence type="ECO:0000313" key="4">
    <source>
        <dbReference type="Proteomes" id="UP001597183"/>
    </source>
</evidence>
<dbReference type="InterPro" id="IPR012551">
    <property type="entry name" value="DUF1707_SHOCT-like"/>
</dbReference>
<sequence>MSEVKRSNLRIGAPERALARTALEQHLTDGRIDGGEFEQRLLACETARTRSEIRAVFADLPDPRPDLKTPADETYDEVGITSGCMVIILGVPAAILMGVVYGAWWSVVVAVAIALLIGFAAELVAEWLRRLR</sequence>
<feature type="transmembrane region" description="Helical" evidence="1">
    <location>
        <begin position="78"/>
        <end position="97"/>
    </location>
</feature>
<dbReference type="RefSeq" id="WP_317795439.1">
    <property type="nucleotide sequence ID" value="NZ_AP028461.1"/>
</dbReference>
<accession>A0ABW4A4U0</accession>
<comment type="caution">
    <text evidence="3">The sequence shown here is derived from an EMBL/GenBank/DDBJ whole genome shotgun (WGS) entry which is preliminary data.</text>
</comment>
<reference evidence="4" key="1">
    <citation type="journal article" date="2019" name="Int. J. Syst. Evol. Microbiol.">
        <title>The Global Catalogue of Microorganisms (GCM) 10K type strain sequencing project: providing services to taxonomists for standard genome sequencing and annotation.</title>
        <authorList>
            <consortium name="The Broad Institute Genomics Platform"/>
            <consortium name="The Broad Institute Genome Sequencing Center for Infectious Disease"/>
            <person name="Wu L."/>
            <person name="Ma J."/>
        </authorList>
    </citation>
    <scope>NUCLEOTIDE SEQUENCE [LARGE SCALE GENOMIC DNA]</scope>
    <source>
        <strain evidence="4">CCM 7526</strain>
    </source>
</reference>
<keyword evidence="1" id="KW-0472">Membrane</keyword>
<organism evidence="3 4">
    <name type="scientific">Actinoplanes sichuanensis</name>
    <dbReference type="NCBI Taxonomy" id="512349"/>
    <lineage>
        <taxon>Bacteria</taxon>
        <taxon>Bacillati</taxon>
        <taxon>Actinomycetota</taxon>
        <taxon>Actinomycetes</taxon>
        <taxon>Micromonosporales</taxon>
        <taxon>Micromonosporaceae</taxon>
        <taxon>Actinoplanes</taxon>
    </lineage>
</organism>
<keyword evidence="4" id="KW-1185">Reference proteome</keyword>
<dbReference type="Pfam" id="PF08044">
    <property type="entry name" value="DUF1707"/>
    <property type="match status" value="1"/>
</dbReference>
<keyword evidence="1" id="KW-1133">Transmembrane helix</keyword>
<keyword evidence="1" id="KW-0812">Transmembrane</keyword>
<evidence type="ECO:0000256" key="1">
    <source>
        <dbReference type="SAM" id="Phobius"/>
    </source>
</evidence>
<feature type="transmembrane region" description="Helical" evidence="1">
    <location>
        <begin position="103"/>
        <end position="125"/>
    </location>
</feature>
<proteinExistence type="predicted"/>
<protein>
    <submittedName>
        <fullName evidence="3">DUF1707 domain-containing protein</fullName>
    </submittedName>
</protein>
<name>A0ABW4A4U0_9ACTN</name>
<dbReference type="EMBL" id="JBHTMK010000008">
    <property type="protein sequence ID" value="MFD1365203.1"/>
    <property type="molecule type" value="Genomic_DNA"/>
</dbReference>
<feature type="domain" description="DUF1707" evidence="2">
    <location>
        <begin position="9"/>
        <end position="61"/>
    </location>
</feature>
<dbReference type="Proteomes" id="UP001597183">
    <property type="component" value="Unassembled WGS sequence"/>
</dbReference>